<dbReference type="EMBL" id="AOMA01000125">
    <property type="protein sequence ID" value="EMA35349.1"/>
    <property type="molecule type" value="Genomic_DNA"/>
</dbReference>
<dbReference type="AlphaFoldDB" id="M0LSE1"/>
<feature type="region of interest" description="Disordered" evidence="1">
    <location>
        <begin position="1"/>
        <end position="21"/>
    </location>
</feature>
<keyword evidence="3" id="KW-1185">Reference proteome</keyword>
<dbReference type="eggNOG" id="arCOG08193">
    <property type="taxonomic scope" value="Archaea"/>
</dbReference>
<accession>M0LSE1</accession>
<sequence>MLGFTLTRGHEHESRSVDGPTIDAHTNESFWHVTYSRATTAGTGVDSLRTVRVERRGSPPGCTRAGGEKLTTPVPELPPMALSQSTVESAVEDYREHEPFFPVEQEQIETLPAAFRRGEFGWRDAAWVVRWYYRRSIGGVPNAERRRREAAFERNDYRAVRDAIVGAAGALESVSDGGDAESDAAERDALERLTVLEGVDVPVASAFLFFCDPDRRLVVGEREWEALGEYGPSENLGAYPDPPSIDAYGMYLDHARALADGLELECELAFEYDMWTLYRALWRRSPERE</sequence>
<proteinExistence type="predicted"/>
<name>M0LSE1_9EURY</name>
<dbReference type="Proteomes" id="UP000011607">
    <property type="component" value="Unassembled WGS sequence"/>
</dbReference>
<reference evidence="2 3" key="1">
    <citation type="journal article" date="2014" name="PLoS Genet.">
        <title>Phylogenetically driven sequencing of extremely halophilic archaea reveals strategies for static and dynamic osmo-response.</title>
        <authorList>
            <person name="Becker E.A."/>
            <person name="Seitzer P.M."/>
            <person name="Tritt A."/>
            <person name="Larsen D."/>
            <person name="Krusor M."/>
            <person name="Yao A.I."/>
            <person name="Wu D."/>
            <person name="Madern D."/>
            <person name="Eisen J.A."/>
            <person name="Darling A.E."/>
            <person name="Facciotti M.T."/>
        </authorList>
    </citation>
    <scope>NUCLEOTIDE SEQUENCE [LARGE SCALE GENOMIC DNA]</scope>
    <source>
        <strain evidence="2 3">JCM 10879</strain>
    </source>
</reference>
<comment type="caution">
    <text evidence="2">The sequence shown here is derived from an EMBL/GenBank/DDBJ whole genome shotgun (WGS) entry which is preliminary data.</text>
</comment>
<protein>
    <submittedName>
        <fullName evidence="2">Uncharacterized protein</fullName>
    </submittedName>
</protein>
<evidence type="ECO:0000256" key="1">
    <source>
        <dbReference type="SAM" id="MobiDB-lite"/>
    </source>
</evidence>
<evidence type="ECO:0000313" key="3">
    <source>
        <dbReference type="Proteomes" id="UP000011607"/>
    </source>
</evidence>
<feature type="region of interest" description="Disordered" evidence="1">
    <location>
        <begin position="55"/>
        <end position="78"/>
    </location>
</feature>
<gene>
    <name evidence="2" type="ORF">C446_12834</name>
</gene>
<organism evidence="2 3">
    <name type="scientific">Halobiforma nitratireducens JCM 10879</name>
    <dbReference type="NCBI Taxonomy" id="1227454"/>
    <lineage>
        <taxon>Archaea</taxon>
        <taxon>Methanobacteriati</taxon>
        <taxon>Methanobacteriota</taxon>
        <taxon>Stenosarchaea group</taxon>
        <taxon>Halobacteria</taxon>
        <taxon>Halobacteriales</taxon>
        <taxon>Natrialbaceae</taxon>
        <taxon>Halobiforma</taxon>
    </lineage>
</organism>
<evidence type="ECO:0000313" key="2">
    <source>
        <dbReference type="EMBL" id="EMA35349.1"/>
    </source>
</evidence>
<dbReference type="PATRIC" id="fig|1227454.3.peg.2628"/>